<evidence type="ECO:0000256" key="3">
    <source>
        <dbReference type="ARBA" id="ARBA00022676"/>
    </source>
</evidence>
<evidence type="ECO:0000256" key="1">
    <source>
        <dbReference type="ARBA" id="ARBA00004651"/>
    </source>
</evidence>
<evidence type="ECO:0000256" key="6">
    <source>
        <dbReference type="ARBA" id="ARBA00022989"/>
    </source>
</evidence>
<evidence type="ECO:0000256" key="7">
    <source>
        <dbReference type="ARBA" id="ARBA00023136"/>
    </source>
</evidence>
<keyword evidence="5 8" id="KW-0812">Transmembrane</keyword>
<feature type="transmembrane region" description="Helical" evidence="8">
    <location>
        <begin position="278"/>
        <end position="296"/>
    </location>
</feature>
<dbReference type="PANTHER" id="PTHR33908">
    <property type="entry name" value="MANNOSYLTRANSFERASE YKCB-RELATED"/>
    <property type="match status" value="1"/>
</dbReference>
<feature type="transmembrane region" description="Helical" evidence="8">
    <location>
        <begin position="78"/>
        <end position="97"/>
    </location>
</feature>
<dbReference type="GO" id="GO:0009103">
    <property type="term" value="P:lipopolysaccharide biosynthetic process"/>
    <property type="evidence" value="ECO:0007669"/>
    <property type="project" value="UniProtKB-ARBA"/>
</dbReference>
<reference evidence="10" key="1">
    <citation type="journal article" date="2018" name="J. Ind. Microbiol. Biotechnol.">
        <title>Genome mining reveals uncommon alkylpyrones as type III PKS products from myxobacteria.</title>
        <authorList>
            <person name="Hug J.J."/>
            <person name="Panter F."/>
            <person name="Krug D."/>
            <person name="Muller R."/>
        </authorList>
    </citation>
    <scope>NUCLEOTIDE SEQUENCE</scope>
    <source>
        <strain evidence="10">SBSr021</strain>
    </source>
</reference>
<keyword evidence="2" id="KW-1003">Cell membrane</keyword>
<dbReference type="Pfam" id="PF13231">
    <property type="entry name" value="PMT_2"/>
    <property type="match status" value="1"/>
</dbReference>
<evidence type="ECO:0000256" key="4">
    <source>
        <dbReference type="ARBA" id="ARBA00022679"/>
    </source>
</evidence>
<evidence type="ECO:0000313" key="10">
    <source>
        <dbReference type="EMBL" id="AYM54544.1"/>
    </source>
</evidence>
<organism evidence="10">
    <name type="scientific">Racemicystis crocea</name>
    <dbReference type="NCBI Taxonomy" id="1707966"/>
    <lineage>
        <taxon>Bacteria</taxon>
        <taxon>Pseudomonadati</taxon>
        <taxon>Myxococcota</taxon>
        <taxon>Polyangia</taxon>
        <taxon>Polyangiales</taxon>
        <taxon>Polyangiaceae</taxon>
    </lineage>
</organism>
<dbReference type="AlphaFoldDB" id="A0A3S7V0N0"/>
<evidence type="ECO:0000256" key="5">
    <source>
        <dbReference type="ARBA" id="ARBA00022692"/>
    </source>
</evidence>
<evidence type="ECO:0000256" key="8">
    <source>
        <dbReference type="SAM" id="Phobius"/>
    </source>
</evidence>
<protein>
    <submittedName>
        <fullName evidence="10">Glycosyl transferase family protein</fullName>
    </submittedName>
</protein>
<evidence type="ECO:0000259" key="9">
    <source>
        <dbReference type="Pfam" id="PF13231"/>
    </source>
</evidence>
<feature type="transmembrane region" description="Helical" evidence="8">
    <location>
        <begin position="138"/>
        <end position="162"/>
    </location>
</feature>
<feature type="transmembrane region" description="Helical" evidence="8">
    <location>
        <begin position="238"/>
        <end position="271"/>
    </location>
</feature>
<feature type="transmembrane region" description="Helical" evidence="8">
    <location>
        <begin position="103"/>
        <end position="126"/>
    </location>
</feature>
<dbReference type="InterPro" id="IPR050297">
    <property type="entry name" value="LipidA_mod_glycosyltrf_83"/>
</dbReference>
<feature type="transmembrane region" description="Helical" evidence="8">
    <location>
        <begin position="174"/>
        <end position="192"/>
    </location>
</feature>
<feature type="domain" description="Glycosyltransferase RgtA/B/C/D-like" evidence="9">
    <location>
        <begin position="58"/>
        <end position="218"/>
    </location>
</feature>
<comment type="subcellular location">
    <subcellularLocation>
        <location evidence="1">Cell membrane</location>
        <topology evidence="1">Multi-pass membrane protein</topology>
    </subcellularLocation>
</comment>
<keyword evidence="7 8" id="KW-0472">Membrane</keyword>
<accession>A0A3S7V0N0</accession>
<dbReference type="InterPro" id="IPR038731">
    <property type="entry name" value="RgtA/B/C-like"/>
</dbReference>
<dbReference type="PANTHER" id="PTHR33908:SF11">
    <property type="entry name" value="MEMBRANE PROTEIN"/>
    <property type="match status" value="1"/>
</dbReference>
<feature type="transmembrane region" description="Helical" evidence="8">
    <location>
        <begin position="199"/>
        <end position="218"/>
    </location>
</feature>
<sequence length="521" mass="56689">MPTPAPASVPTPRPALVAAAFAALKLAIQLLAIRPYGYFRDELYYLACADHLDWGYVDHPPLSIAVLKLWRALFGDSLLALRLPSALAGAAVVYLAGRLAMAAGGGLTATVLACVSCLAAPGFLAFHHYYSLNAFDHLFWILAAYLVARIVLSPRPVLWIALGFTLGLGLLNKWSLLWFGAGLALGLVFTPARRSLRTPWPYVCAAIAALLFAPHLAWQSAHGFPTLEFMHNALAEKYVRLALGAFLGECALLSNPATVPISIAGLFAPFFVERLKPFRALSIIVLTTLAIVASSGSGKPEYLLAATPIAVALGAAFWEGPLTQRLGARVRFAALAALLSPMLALFAIALPFGLPVLSERAFIDYAKRLGITPQTSEKKELAELPQFYADMHGWAELVDAAELAFASLREDEKRCAKVWARTGGYGPAAAVDFFGRARGLPRAISSHNSYWMWGYGADDACPVVVLGGDRARIEETFERITQVTTVECGYCMPYENHKPVYVARGMRRSWAELWPLLRHYE</sequence>
<proteinExistence type="predicted"/>
<dbReference type="GO" id="GO:0005886">
    <property type="term" value="C:plasma membrane"/>
    <property type="evidence" value="ECO:0007669"/>
    <property type="project" value="UniProtKB-SubCell"/>
</dbReference>
<feature type="transmembrane region" description="Helical" evidence="8">
    <location>
        <begin position="332"/>
        <end position="354"/>
    </location>
</feature>
<keyword evidence="4 10" id="KW-0808">Transferase</keyword>
<dbReference type="EMBL" id="MH908924">
    <property type="protein sequence ID" value="AYM54544.1"/>
    <property type="molecule type" value="Genomic_DNA"/>
</dbReference>
<feature type="transmembrane region" description="Helical" evidence="8">
    <location>
        <begin position="302"/>
        <end position="320"/>
    </location>
</feature>
<feature type="transmembrane region" description="Helical" evidence="8">
    <location>
        <begin position="15"/>
        <end position="33"/>
    </location>
</feature>
<keyword evidence="3" id="KW-0328">Glycosyltransferase</keyword>
<dbReference type="GO" id="GO:0016763">
    <property type="term" value="F:pentosyltransferase activity"/>
    <property type="evidence" value="ECO:0007669"/>
    <property type="project" value="TreeGrafter"/>
</dbReference>
<evidence type="ECO:0000256" key="2">
    <source>
        <dbReference type="ARBA" id="ARBA00022475"/>
    </source>
</evidence>
<keyword evidence="6 8" id="KW-1133">Transmembrane helix</keyword>
<name>A0A3S7V0N0_9BACT</name>